<dbReference type="Pfam" id="PF10609">
    <property type="entry name" value="ParA"/>
    <property type="match status" value="1"/>
</dbReference>
<evidence type="ECO:0000313" key="10">
    <source>
        <dbReference type="EMBL" id="QOV91197.1"/>
    </source>
</evidence>
<keyword evidence="6 8" id="KW-0408">Iron</keyword>
<dbReference type="GO" id="GO:0046872">
    <property type="term" value="F:metal ion binding"/>
    <property type="evidence" value="ECO:0007669"/>
    <property type="project" value="UniProtKB-KW"/>
</dbReference>
<evidence type="ECO:0000259" key="9">
    <source>
        <dbReference type="Pfam" id="PF01883"/>
    </source>
</evidence>
<keyword evidence="5 8" id="KW-0067">ATP-binding</keyword>
<dbReference type="PANTHER" id="PTHR42961:SF2">
    <property type="entry name" value="IRON-SULFUR PROTEIN NUBPL"/>
    <property type="match status" value="1"/>
</dbReference>
<gene>
    <name evidence="10" type="ORF">IPV69_07505</name>
</gene>
<comment type="subunit">
    <text evidence="8">Homodimer.</text>
</comment>
<evidence type="ECO:0000256" key="1">
    <source>
        <dbReference type="ARBA" id="ARBA00007352"/>
    </source>
</evidence>
<accession>A0A7M2X093</accession>
<dbReference type="HAMAP" id="MF_02040">
    <property type="entry name" value="Mrp_NBP35"/>
    <property type="match status" value="1"/>
</dbReference>
<dbReference type="PROSITE" id="PS01215">
    <property type="entry name" value="MRP"/>
    <property type="match status" value="1"/>
</dbReference>
<name>A0A7M2X093_9BACT</name>
<dbReference type="InterPro" id="IPR033756">
    <property type="entry name" value="YlxH/NBP35"/>
</dbReference>
<dbReference type="GO" id="GO:0016226">
    <property type="term" value="P:iron-sulfur cluster assembly"/>
    <property type="evidence" value="ECO:0007669"/>
    <property type="project" value="InterPro"/>
</dbReference>
<dbReference type="Pfam" id="PF01883">
    <property type="entry name" value="FeS_assembly_P"/>
    <property type="match status" value="1"/>
</dbReference>
<comment type="similarity">
    <text evidence="1">In the N-terminal section; belongs to the MIP18 family.</text>
</comment>
<comment type="similarity">
    <text evidence="8">Belongs to the Mrp/NBP35 ATP-binding proteins family.</text>
</comment>
<dbReference type="Proteomes" id="UP000593765">
    <property type="component" value="Chromosome"/>
</dbReference>
<dbReference type="InterPro" id="IPR019591">
    <property type="entry name" value="Mrp/NBP35_ATP-bd"/>
</dbReference>
<dbReference type="GO" id="GO:0005524">
    <property type="term" value="F:ATP binding"/>
    <property type="evidence" value="ECO:0007669"/>
    <property type="project" value="UniProtKB-UniRule"/>
</dbReference>
<dbReference type="InterPro" id="IPR000808">
    <property type="entry name" value="Mrp-like_CS"/>
</dbReference>
<dbReference type="InterPro" id="IPR034904">
    <property type="entry name" value="FSCA_dom_sf"/>
</dbReference>
<dbReference type="GO" id="GO:0140663">
    <property type="term" value="F:ATP-dependent FeS chaperone activity"/>
    <property type="evidence" value="ECO:0007669"/>
    <property type="project" value="InterPro"/>
</dbReference>
<keyword evidence="3 8" id="KW-0479">Metal-binding</keyword>
<keyword evidence="11" id="KW-1185">Reference proteome</keyword>
<dbReference type="InterPro" id="IPR027417">
    <property type="entry name" value="P-loop_NTPase"/>
</dbReference>
<dbReference type="InterPro" id="IPR044304">
    <property type="entry name" value="NUBPL-like"/>
</dbReference>
<reference evidence="10 11" key="1">
    <citation type="submission" date="2020-10" db="EMBL/GenBank/DDBJ databases">
        <title>Wide distribution of Phycisphaera-like planctomycetes from WD2101 soil group in peatlands and genome analysis of the first cultivated representative.</title>
        <authorList>
            <person name="Dedysh S.N."/>
            <person name="Beletsky A.V."/>
            <person name="Ivanova A."/>
            <person name="Kulichevskaya I.S."/>
            <person name="Suzina N.E."/>
            <person name="Philippov D.A."/>
            <person name="Rakitin A.L."/>
            <person name="Mardanov A.V."/>
            <person name="Ravin N.V."/>
        </authorList>
    </citation>
    <scope>NUCLEOTIDE SEQUENCE [LARGE SCALE GENOMIC DNA]</scope>
    <source>
        <strain evidence="10 11">M1803</strain>
    </source>
</reference>
<dbReference type="KEGG" id="hbs:IPV69_07505"/>
<evidence type="ECO:0000256" key="4">
    <source>
        <dbReference type="ARBA" id="ARBA00022741"/>
    </source>
</evidence>
<dbReference type="InterPro" id="IPR002744">
    <property type="entry name" value="MIP18-like"/>
</dbReference>
<keyword evidence="7 8" id="KW-0411">Iron-sulfur</keyword>
<evidence type="ECO:0000256" key="7">
    <source>
        <dbReference type="ARBA" id="ARBA00023014"/>
    </source>
</evidence>
<dbReference type="Gene3D" id="3.40.50.300">
    <property type="entry name" value="P-loop containing nucleotide triphosphate hydrolases"/>
    <property type="match status" value="1"/>
</dbReference>
<evidence type="ECO:0000256" key="3">
    <source>
        <dbReference type="ARBA" id="ARBA00022723"/>
    </source>
</evidence>
<evidence type="ECO:0000256" key="6">
    <source>
        <dbReference type="ARBA" id="ARBA00023004"/>
    </source>
</evidence>
<evidence type="ECO:0000256" key="5">
    <source>
        <dbReference type="ARBA" id="ARBA00022840"/>
    </source>
</evidence>
<feature type="domain" description="MIP18 family-like" evidence="9">
    <location>
        <begin position="6"/>
        <end position="70"/>
    </location>
</feature>
<keyword evidence="4 8" id="KW-0547">Nucleotide-binding</keyword>
<dbReference type="SUPFAM" id="SSF117916">
    <property type="entry name" value="Fe-S cluster assembly (FSCA) domain-like"/>
    <property type="match status" value="1"/>
</dbReference>
<proteinExistence type="inferred from homology"/>
<dbReference type="SUPFAM" id="SSF52540">
    <property type="entry name" value="P-loop containing nucleoside triphosphate hydrolases"/>
    <property type="match status" value="1"/>
</dbReference>
<keyword evidence="8" id="KW-0378">Hydrolase</keyword>
<evidence type="ECO:0000313" key="11">
    <source>
        <dbReference type="Proteomes" id="UP000593765"/>
    </source>
</evidence>
<dbReference type="Gene3D" id="3.30.300.130">
    <property type="entry name" value="Fe-S cluster assembly (FSCA)"/>
    <property type="match status" value="1"/>
</dbReference>
<comment type="similarity">
    <text evidence="2">In the C-terminal section; belongs to the Mrp/NBP35 ATP-binding proteins family.</text>
</comment>
<dbReference type="PANTHER" id="PTHR42961">
    <property type="entry name" value="IRON-SULFUR PROTEIN NUBPL"/>
    <property type="match status" value="1"/>
</dbReference>
<evidence type="ECO:0000256" key="8">
    <source>
        <dbReference type="HAMAP-Rule" id="MF_02040"/>
    </source>
</evidence>
<dbReference type="RefSeq" id="WP_206294373.1">
    <property type="nucleotide sequence ID" value="NZ_CP063458.1"/>
</dbReference>
<protein>
    <recommendedName>
        <fullName evidence="8">Iron-sulfur cluster carrier protein</fullName>
    </recommendedName>
</protein>
<dbReference type="GO" id="GO:0051539">
    <property type="term" value="F:4 iron, 4 sulfur cluster binding"/>
    <property type="evidence" value="ECO:0007669"/>
    <property type="project" value="TreeGrafter"/>
</dbReference>
<evidence type="ECO:0000256" key="2">
    <source>
        <dbReference type="ARBA" id="ARBA00008205"/>
    </source>
</evidence>
<dbReference type="CDD" id="cd02037">
    <property type="entry name" value="Mrp_NBP35"/>
    <property type="match status" value="1"/>
</dbReference>
<dbReference type="AlphaFoldDB" id="A0A7M2X093"/>
<feature type="binding site" evidence="8">
    <location>
        <begin position="107"/>
        <end position="114"/>
    </location>
    <ligand>
        <name>ATP</name>
        <dbReference type="ChEBI" id="CHEBI:30616"/>
    </ligand>
</feature>
<dbReference type="FunFam" id="3.40.50.300:FF:001119">
    <property type="entry name" value="Iron-sulfur cluster carrier protein"/>
    <property type="match status" value="1"/>
</dbReference>
<dbReference type="GO" id="GO:0016887">
    <property type="term" value="F:ATP hydrolysis activity"/>
    <property type="evidence" value="ECO:0007669"/>
    <property type="project" value="UniProtKB-UniRule"/>
</dbReference>
<dbReference type="EMBL" id="CP063458">
    <property type="protein sequence ID" value="QOV91197.1"/>
    <property type="molecule type" value="Genomic_DNA"/>
</dbReference>
<comment type="function">
    <text evidence="8">Binds and transfers iron-sulfur (Fe-S) clusters to target apoproteins. Can hydrolyze ATP.</text>
</comment>
<organism evidence="10 11">
    <name type="scientific">Humisphaera borealis</name>
    <dbReference type="NCBI Taxonomy" id="2807512"/>
    <lineage>
        <taxon>Bacteria</taxon>
        <taxon>Pseudomonadati</taxon>
        <taxon>Planctomycetota</taxon>
        <taxon>Phycisphaerae</taxon>
        <taxon>Tepidisphaerales</taxon>
        <taxon>Tepidisphaeraceae</taxon>
        <taxon>Humisphaera</taxon>
    </lineage>
</organism>
<sequence>MSLTREHIIAALRGVQDPELFKDIVTLNMVKDVRVDGGHVAVTIELTTPACPMKEKVESDVRGAILAAGATTVDVQMTANTRGPANAPAEKRSVLPQVKNVIAVGAGKGGVGKSTIATNIAIGLARTGATVGLMDGDIYGPSMPTMLGIKGKTPQVKGNKIVPFFVHGIHAITIGSLVEEEKPLIWRGPMAHGAFKQLLTDNTEWPALDYLIVDLPPGTGDVPLTLCQLLPLTGAVVVATPQQVALDDAVRAVRMFQQLGAPILGLVENMSYFVGPDGTEHDIFGRGGTEKAAQRLGLNYLGALPMFTALRVNSDSGKPNANFEGEPKLADALMAIVKTLAGQVSLRNLTVPTPTLNVS</sequence>